<sequence length="464" mass="51939">MNNTNNNITPIAFTALTISSIFTTSNLPTLATSGGHLIFYLILTAILFFIPLAIVVAGLSTTEGYGTNVFSWINYAFGNRIGLASTFWEWLQAIVMSIPMLYFVTGTFSYALSAPEMNSNSLYKALVCIFFYLFLVCLQITEPKFVIKIEAFGFWVCVIGPLIISFILGLIYILKVQSLPFSLNERNFIPSFKTKETLLTFVPFVLSLTGVEACGPFISKLKNINKDFPKAILIVIVTVIFTNLIGSSSIAMIFPANKIDLSTGFINAVDFLFRYFGIPLVFARLIAFFIVLGLLPKVSNWIISPALALQNSAADGLLPKYFIYENSIKTPTHILCYQSFLFVLLALLLSLSKSGNTAFLVAIYLDVAIYSCVYIFIFLSYIKLTFKNKNSKDIFNIPIYLKRAIGFLALFTMFFILVASFLPPSSIPKDEINLYLGILITCFTFVILIPFIFQIFYKNKKAVD</sequence>
<evidence type="ECO:0000256" key="6">
    <source>
        <dbReference type="ARBA" id="ARBA00023136"/>
    </source>
</evidence>
<evidence type="ECO:0000256" key="2">
    <source>
        <dbReference type="ARBA" id="ARBA00022448"/>
    </source>
</evidence>
<evidence type="ECO:0000256" key="7">
    <source>
        <dbReference type="SAM" id="Phobius"/>
    </source>
</evidence>
<feature type="transmembrane region" description="Helical" evidence="7">
    <location>
        <begin position="274"/>
        <end position="295"/>
    </location>
</feature>
<feature type="transmembrane region" description="Helical" evidence="7">
    <location>
        <begin position="231"/>
        <end position="254"/>
    </location>
</feature>
<dbReference type="InterPro" id="IPR050367">
    <property type="entry name" value="APC_superfamily"/>
</dbReference>
<feature type="transmembrane region" description="Helical" evidence="7">
    <location>
        <begin position="81"/>
        <end position="102"/>
    </location>
</feature>
<dbReference type="Gene3D" id="1.20.1740.10">
    <property type="entry name" value="Amino acid/polyamine transporter I"/>
    <property type="match status" value="1"/>
</dbReference>
<keyword evidence="2" id="KW-0813">Transport</keyword>
<dbReference type="PIRSF" id="PIRSF006060">
    <property type="entry name" value="AA_transporter"/>
    <property type="match status" value="1"/>
</dbReference>
<evidence type="ECO:0000256" key="1">
    <source>
        <dbReference type="ARBA" id="ARBA00004651"/>
    </source>
</evidence>
<name>A0ABU4W9J9_9FUSO</name>
<feature type="transmembrane region" description="Helical" evidence="7">
    <location>
        <begin position="12"/>
        <end position="31"/>
    </location>
</feature>
<dbReference type="RefSeq" id="WP_320313595.1">
    <property type="nucleotide sequence ID" value="NZ_JAVIKH010000007.1"/>
</dbReference>
<gene>
    <name evidence="8" type="ORF">RFV38_06765</name>
</gene>
<keyword evidence="4 7" id="KW-0812">Transmembrane</keyword>
<feature type="transmembrane region" description="Helical" evidence="7">
    <location>
        <begin position="152"/>
        <end position="174"/>
    </location>
</feature>
<accession>A0ABU4W9J9</accession>
<keyword evidence="5 7" id="KW-1133">Transmembrane helix</keyword>
<organism evidence="8 9">
    <name type="scientific">Candidatus Cetobacterium colombiensis</name>
    <dbReference type="NCBI Taxonomy" id="3073100"/>
    <lineage>
        <taxon>Bacteria</taxon>
        <taxon>Fusobacteriati</taxon>
        <taxon>Fusobacteriota</taxon>
        <taxon>Fusobacteriia</taxon>
        <taxon>Fusobacteriales</taxon>
        <taxon>Fusobacteriaceae</taxon>
        <taxon>Cetobacterium</taxon>
    </lineage>
</organism>
<keyword evidence="3" id="KW-1003">Cell membrane</keyword>
<evidence type="ECO:0000256" key="5">
    <source>
        <dbReference type="ARBA" id="ARBA00022989"/>
    </source>
</evidence>
<dbReference type="Pfam" id="PF13520">
    <property type="entry name" value="AA_permease_2"/>
    <property type="match status" value="1"/>
</dbReference>
<dbReference type="Proteomes" id="UP001279681">
    <property type="component" value="Unassembled WGS sequence"/>
</dbReference>
<feature type="transmembrane region" description="Helical" evidence="7">
    <location>
        <begin position="358"/>
        <end position="382"/>
    </location>
</feature>
<evidence type="ECO:0000256" key="3">
    <source>
        <dbReference type="ARBA" id="ARBA00022475"/>
    </source>
</evidence>
<keyword evidence="9" id="KW-1185">Reference proteome</keyword>
<comment type="caution">
    <text evidence="8">The sequence shown here is derived from an EMBL/GenBank/DDBJ whole genome shotgun (WGS) entry which is preliminary data.</text>
</comment>
<feature type="transmembrane region" description="Helical" evidence="7">
    <location>
        <begin position="403"/>
        <end position="422"/>
    </location>
</feature>
<dbReference type="PANTHER" id="PTHR42770">
    <property type="entry name" value="AMINO ACID TRANSPORTER-RELATED"/>
    <property type="match status" value="1"/>
</dbReference>
<proteinExistence type="predicted"/>
<feature type="transmembrane region" description="Helical" evidence="7">
    <location>
        <begin position="434"/>
        <end position="457"/>
    </location>
</feature>
<feature type="transmembrane region" description="Helical" evidence="7">
    <location>
        <begin position="334"/>
        <end position="352"/>
    </location>
</feature>
<comment type="subcellular location">
    <subcellularLocation>
        <location evidence="1">Cell membrane</location>
        <topology evidence="1">Multi-pass membrane protein</topology>
    </subcellularLocation>
</comment>
<dbReference type="EMBL" id="JAVIKH010000007">
    <property type="protein sequence ID" value="MDX8336193.1"/>
    <property type="molecule type" value="Genomic_DNA"/>
</dbReference>
<dbReference type="InterPro" id="IPR002293">
    <property type="entry name" value="AA/rel_permease1"/>
</dbReference>
<reference evidence="9" key="1">
    <citation type="submission" date="2023-07" db="EMBL/GenBank/DDBJ databases">
        <authorList>
            <person name="Colorado M.A."/>
            <person name="Villamil L.M."/>
            <person name="Melo J.F."/>
            <person name="Rodriguez J.A."/>
            <person name="Ruiz R.Y."/>
        </authorList>
    </citation>
    <scope>NUCLEOTIDE SEQUENCE [LARGE SCALE GENOMIC DNA]</scope>
    <source>
        <strain evidence="9">C33</strain>
    </source>
</reference>
<evidence type="ECO:0000313" key="9">
    <source>
        <dbReference type="Proteomes" id="UP001279681"/>
    </source>
</evidence>
<evidence type="ECO:0000256" key="4">
    <source>
        <dbReference type="ARBA" id="ARBA00022692"/>
    </source>
</evidence>
<protein>
    <submittedName>
        <fullName evidence="8">APC family permease</fullName>
    </submittedName>
</protein>
<feature type="transmembrane region" description="Helical" evidence="7">
    <location>
        <begin position="37"/>
        <end position="60"/>
    </location>
</feature>
<keyword evidence="6 7" id="KW-0472">Membrane</keyword>
<dbReference type="PANTHER" id="PTHR42770:SF15">
    <property type="entry name" value="GLUTAMATE_GAMMA-AMINOBUTYRATE ANTIPORTER-RELATED"/>
    <property type="match status" value="1"/>
</dbReference>
<evidence type="ECO:0000313" key="8">
    <source>
        <dbReference type="EMBL" id="MDX8336193.1"/>
    </source>
</evidence>
<feature type="transmembrane region" description="Helical" evidence="7">
    <location>
        <begin position="198"/>
        <end position="219"/>
    </location>
</feature>
<feature type="transmembrane region" description="Helical" evidence="7">
    <location>
        <begin position="122"/>
        <end position="140"/>
    </location>
</feature>